<evidence type="ECO:0000313" key="9">
    <source>
        <dbReference type="EMBL" id="NMH90318.1"/>
    </source>
</evidence>
<dbReference type="InterPro" id="IPR051332">
    <property type="entry name" value="Fosfomycin_Res_Enzymes"/>
</dbReference>
<dbReference type="SUPFAM" id="SSF54593">
    <property type="entry name" value="Glyoxalase/Bleomycin resistance protein/Dihydroxybiphenyl dioxygenase"/>
    <property type="match status" value="1"/>
</dbReference>
<keyword evidence="6 9" id="KW-0223">Dioxygenase</keyword>
<evidence type="ECO:0000256" key="1">
    <source>
        <dbReference type="ARBA" id="ARBA00008784"/>
    </source>
</evidence>
<dbReference type="InterPro" id="IPR029068">
    <property type="entry name" value="Glyas_Bleomycin-R_OHBP_Dase"/>
</dbReference>
<dbReference type="InterPro" id="IPR054560">
    <property type="entry name" value="XylE-like_N"/>
</dbReference>
<comment type="caution">
    <text evidence="9">The sequence shown here is derived from an EMBL/GenBank/DDBJ whole genome shotgun (WGS) entry which is preliminary data.</text>
</comment>
<dbReference type="RefSeq" id="WP_169409813.1">
    <property type="nucleotide sequence ID" value="NZ_JAAXKZ010000003.1"/>
</dbReference>
<keyword evidence="4" id="KW-0677">Repeat</keyword>
<keyword evidence="3" id="KW-0479">Metal-binding</keyword>
<dbReference type="GO" id="GO:0018577">
    <property type="term" value="F:catechol 2,3-dioxygenase activity"/>
    <property type="evidence" value="ECO:0007669"/>
    <property type="project" value="UniProtKB-EC"/>
</dbReference>
<sequence length="309" mass="35355">MPDRILRLQHVEVRVPDLELCTAYYTEVLGLIETARDVKDGVDRVFLKCWDEREHHSVILREAPTYGLDHMSFKVAAATDLDYFTDKLEAAGVAVKRYAARELGPGWGEAIRFDSPSGHLVELVHGMERVGNMLPMTNPPPRPQDLVGIAPPRLDHVFVMAEDVEEFTRFFTELLEFRLTEQILANDGHQLATFLEHSHTPHDIAVITGPNGGLHHFAFWMDDWNGIRDAADTLAYHGVTIDVAPTRHGVTRGYTTYFFDPVGNRNELFTGGYWVDPDFEPITWTEEEMGRAIFYYHRQVNERFFTVHS</sequence>
<organism evidence="9 10">
    <name type="scientific">Pseudonocardia bannensis</name>
    <dbReference type="NCBI Taxonomy" id="630973"/>
    <lineage>
        <taxon>Bacteria</taxon>
        <taxon>Bacillati</taxon>
        <taxon>Actinomycetota</taxon>
        <taxon>Actinomycetes</taxon>
        <taxon>Pseudonocardiales</taxon>
        <taxon>Pseudonocardiaceae</taxon>
        <taxon>Pseudonocardia</taxon>
    </lineage>
</organism>
<dbReference type="Pfam" id="PF22247">
    <property type="entry name" value="Diox-like_N"/>
    <property type="match status" value="1"/>
</dbReference>
<dbReference type="PANTHER" id="PTHR36113:SF6">
    <property type="entry name" value="FOSFOMYCIN RESISTANCE PROTEIN FOSX"/>
    <property type="match status" value="1"/>
</dbReference>
<dbReference type="Gene3D" id="3.10.180.10">
    <property type="entry name" value="2,3-Dihydroxybiphenyl 1,2-Dioxygenase, domain 1"/>
    <property type="match status" value="2"/>
</dbReference>
<dbReference type="GO" id="GO:0008198">
    <property type="term" value="F:ferrous iron binding"/>
    <property type="evidence" value="ECO:0007669"/>
    <property type="project" value="InterPro"/>
</dbReference>
<evidence type="ECO:0000256" key="6">
    <source>
        <dbReference type="ARBA" id="ARBA00022964"/>
    </source>
</evidence>
<comment type="similarity">
    <text evidence="1">Belongs to the extradiol ring-cleavage dioxygenase family.</text>
</comment>
<evidence type="ECO:0000256" key="4">
    <source>
        <dbReference type="ARBA" id="ARBA00022737"/>
    </source>
</evidence>
<gene>
    <name evidence="9" type="ORF">HF519_01650</name>
</gene>
<dbReference type="Proteomes" id="UP000586918">
    <property type="component" value="Unassembled WGS sequence"/>
</dbReference>
<dbReference type="Pfam" id="PF00903">
    <property type="entry name" value="Glyoxalase"/>
    <property type="match status" value="1"/>
</dbReference>
<dbReference type="InterPro" id="IPR017624">
    <property type="entry name" value="Catechol_2-3_dOase"/>
</dbReference>
<accession>A0A848DCJ0</accession>
<keyword evidence="10" id="KW-1185">Reference proteome</keyword>
<name>A0A848DCJ0_9PSEU</name>
<dbReference type="EMBL" id="JAAXKZ010000003">
    <property type="protein sequence ID" value="NMH90318.1"/>
    <property type="molecule type" value="Genomic_DNA"/>
</dbReference>
<dbReference type="AlphaFoldDB" id="A0A848DCJ0"/>
<dbReference type="PROSITE" id="PS51819">
    <property type="entry name" value="VOC"/>
    <property type="match status" value="2"/>
</dbReference>
<feature type="domain" description="VOC" evidence="8">
    <location>
        <begin position="153"/>
        <end position="271"/>
    </location>
</feature>
<dbReference type="NCBIfam" id="TIGR03211">
    <property type="entry name" value="catechol_2_3"/>
    <property type="match status" value="1"/>
</dbReference>
<comment type="subunit">
    <text evidence="2">Homotetramer.</text>
</comment>
<evidence type="ECO:0000259" key="8">
    <source>
        <dbReference type="PROSITE" id="PS51819"/>
    </source>
</evidence>
<feature type="domain" description="VOC" evidence="8">
    <location>
        <begin position="7"/>
        <end position="126"/>
    </location>
</feature>
<evidence type="ECO:0000313" key="10">
    <source>
        <dbReference type="Proteomes" id="UP000586918"/>
    </source>
</evidence>
<evidence type="ECO:0000256" key="5">
    <source>
        <dbReference type="ARBA" id="ARBA00022797"/>
    </source>
</evidence>
<reference evidence="9 10" key="1">
    <citation type="submission" date="2020-04" db="EMBL/GenBank/DDBJ databases">
        <authorList>
            <person name="Klaysubun C."/>
            <person name="Duangmal K."/>
            <person name="Lipun K."/>
        </authorList>
    </citation>
    <scope>NUCLEOTIDE SEQUENCE [LARGE SCALE GENOMIC DNA]</scope>
    <source>
        <strain evidence="9 10">DSM 45300</strain>
    </source>
</reference>
<dbReference type="PANTHER" id="PTHR36113">
    <property type="entry name" value="LYASE, PUTATIVE-RELATED-RELATED"/>
    <property type="match status" value="1"/>
</dbReference>
<dbReference type="InterPro" id="IPR037523">
    <property type="entry name" value="VOC_core"/>
</dbReference>
<evidence type="ECO:0000256" key="7">
    <source>
        <dbReference type="ARBA" id="ARBA00023002"/>
    </source>
</evidence>
<dbReference type="InterPro" id="IPR004360">
    <property type="entry name" value="Glyas_Fos-R_dOase_dom"/>
</dbReference>
<protein>
    <submittedName>
        <fullName evidence="9">Catechol 2,3-dioxygenase</fullName>
        <ecNumber evidence="9">1.13.11.2</ecNumber>
    </submittedName>
</protein>
<proteinExistence type="inferred from homology"/>
<keyword evidence="5" id="KW-0058">Aromatic hydrocarbons catabolism</keyword>
<keyword evidence="7 9" id="KW-0560">Oxidoreductase</keyword>
<dbReference type="EC" id="1.13.11.2" evidence="9"/>
<evidence type="ECO:0000256" key="3">
    <source>
        <dbReference type="ARBA" id="ARBA00022723"/>
    </source>
</evidence>
<evidence type="ECO:0000256" key="2">
    <source>
        <dbReference type="ARBA" id="ARBA00011881"/>
    </source>
</evidence>